<feature type="domain" description="GGDEF" evidence="4">
    <location>
        <begin position="300"/>
        <end position="434"/>
    </location>
</feature>
<dbReference type="SUPFAM" id="SSF55073">
    <property type="entry name" value="Nucleotide cyclase"/>
    <property type="match status" value="1"/>
</dbReference>
<dbReference type="Pfam" id="PF00672">
    <property type="entry name" value="HAMP"/>
    <property type="match status" value="1"/>
</dbReference>
<keyword evidence="1" id="KW-0175">Coiled coil</keyword>
<feature type="domain" description="HAMP" evidence="3">
    <location>
        <begin position="212"/>
        <end position="264"/>
    </location>
</feature>
<dbReference type="EMBL" id="JTJC03000005">
    <property type="protein sequence ID" value="NHC36630.1"/>
    <property type="molecule type" value="Genomic_DNA"/>
</dbReference>
<dbReference type="FunFam" id="3.30.70.270:FF:000001">
    <property type="entry name" value="Diguanylate cyclase domain protein"/>
    <property type="match status" value="1"/>
</dbReference>
<dbReference type="InterPro" id="IPR000160">
    <property type="entry name" value="GGDEF_dom"/>
</dbReference>
<accession>A0A9X5I612</accession>
<dbReference type="SUPFAM" id="SSF158472">
    <property type="entry name" value="HAMP domain-like"/>
    <property type="match status" value="1"/>
</dbReference>
<dbReference type="InterPro" id="IPR003660">
    <property type="entry name" value="HAMP_dom"/>
</dbReference>
<keyword evidence="6" id="KW-1185">Reference proteome</keyword>
<dbReference type="Pfam" id="PF00990">
    <property type="entry name" value="GGDEF"/>
    <property type="match status" value="1"/>
</dbReference>
<dbReference type="Gene3D" id="3.30.70.270">
    <property type="match status" value="1"/>
</dbReference>
<name>A0A9X5I612_9CYAN</name>
<dbReference type="PANTHER" id="PTHR45138:SF9">
    <property type="entry name" value="DIGUANYLATE CYCLASE DGCM-RELATED"/>
    <property type="match status" value="1"/>
</dbReference>
<dbReference type="InterPro" id="IPR050469">
    <property type="entry name" value="Diguanylate_Cyclase"/>
</dbReference>
<organism evidence="5 6">
    <name type="scientific">Scytonema millei VB511283</name>
    <dbReference type="NCBI Taxonomy" id="1245923"/>
    <lineage>
        <taxon>Bacteria</taxon>
        <taxon>Bacillati</taxon>
        <taxon>Cyanobacteriota</taxon>
        <taxon>Cyanophyceae</taxon>
        <taxon>Nostocales</taxon>
        <taxon>Scytonemataceae</taxon>
        <taxon>Scytonema</taxon>
    </lineage>
</organism>
<dbReference type="GO" id="GO:0043709">
    <property type="term" value="P:cell adhesion involved in single-species biofilm formation"/>
    <property type="evidence" value="ECO:0007669"/>
    <property type="project" value="TreeGrafter"/>
</dbReference>
<reference evidence="5 6" key="1">
    <citation type="journal article" date="2015" name="Genome Announc.">
        <title>Draft Genome Sequence of the Terrestrial Cyanobacterium Scytonema millei VB511283, Isolated from Eastern India.</title>
        <authorList>
            <person name="Sen D."/>
            <person name="Chandrababunaidu M.M."/>
            <person name="Singh D."/>
            <person name="Sanghi N."/>
            <person name="Ghorai A."/>
            <person name="Mishra G.P."/>
            <person name="Madduluri M."/>
            <person name="Adhikary S.P."/>
            <person name="Tripathy S."/>
        </authorList>
    </citation>
    <scope>NUCLEOTIDE SEQUENCE [LARGE SCALE GENOMIC DNA]</scope>
    <source>
        <strain evidence="5 6">VB511283</strain>
    </source>
</reference>
<dbReference type="InterPro" id="IPR029787">
    <property type="entry name" value="Nucleotide_cyclase"/>
</dbReference>
<dbReference type="CDD" id="cd06225">
    <property type="entry name" value="HAMP"/>
    <property type="match status" value="1"/>
</dbReference>
<dbReference type="Proteomes" id="UP000031532">
    <property type="component" value="Unassembled WGS sequence"/>
</dbReference>
<dbReference type="CDD" id="cd01949">
    <property type="entry name" value="GGDEF"/>
    <property type="match status" value="1"/>
</dbReference>
<evidence type="ECO:0000259" key="3">
    <source>
        <dbReference type="PROSITE" id="PS50885"/>
    </source>
</evidence>
<dbReference type="PROSITE" id="PS50887">
    <property type="entry name" value="GGDEF"/>
    <property type="match status" value="1"/>
</dbReference>
<feature type="transmembrane region" description="Helical" evidence="2">
    <location>
        <begin position="15"/>
        <end position="37"/>
    </location>
</feature>
<dbReference type="GO" id="GO:0007165">
    <property type="term" value="P:signal transduction"/>
    <property type="evidence" value="ECO:0007669"/>
    <property type="project" value="InterPro"/>
</dbReference>
<dbReference type="InterPro" id="IPR043128">
    <property type="entry name" value="Rev_trsase/Diguanyl_cyclase"/>
</dbReference>
<dbReference type="Gene3D" id="6.10.340.10">
    <property type="match status" value="1"/>
</dbReference>
<dbReference type="RefSeq" id="WP_052290092.1">
    <property type="nucleotide sequence ID" value="NZ_JTJC03000005.1"/>
</dbReference>
<dbReference type="GO" id="GO:1902201">
    <property type="term" value="P:negative regulation of bacterial-type flagellum-dependent cell motility"/>
    <property type="evidence" value="ECO:0007669"/>
    <property type="project" value="TreeGrafter"/>
</dbReference>
<sequence length="443" mass="48720">MKLCWGSSTSIRNRFAFGMGAMLLPLILLGCGTFISVEGALNRFEKNENATLEELFPVTELESLIVLASTSADDYLSYGTPNARDRFVRISGEIDKAFVTILNTSTDTPEKTALLFVAQKAWQQAKISGEAIFTNSHPARTKLTAQEKKRLDVQLEQATEALDRLQELLTHLQISDNIAQAQNTKLWVKGIVVVVFGLGLGVAAIASLTLARSVLIPLQILAEGVKHLAEEDLSYRIVLANQDELGQLATMFNQMAEKLEQSQAALRNLATLDGLTGVFNRREFNQKLKTEIERSHRYMHPCSLIMLDIDYFKKLNDTHGHQGGDEALKVVADIIKREIRPVDVVARYGGEEFAVILPETFNDSAAIVAERLRHAVAAEAIAISPELSIHVTVSVGHATFPIDAILEEKLLGAADRALYAAKHSGRDRVVSYSSLQQTVEQAG</sequence>
<dbReference type="NCBIfam" id="TIGR00254">
    <property type="entry name" value="GGDEF"/>
    <property type="match status" value="1"/>
</dbReference>
<evidence type="ECO:0000313" key="6">
    <source>
        <dbReference type="Proteomes" id="UP000031532"/>
    </source>
</evidence>
<keyword evidence="2" id="KW-0472">Membrane</keyword>
<dbReference type="PROSITE" id="PS50885">
    <property type="entry name" value="HAMP"/>
    <property type="match status" value="1"/>
</dbReference>
<dbReference type="SMART" id="SM00267">
    <property type="entry name" value="GGDEF"/>
    <property type="match status" value="1"/>
</dbReference>
<gene>
    <name evidence="5" type="ORF">QH73_0018610</name>
</gene>
<evidence type="ECO:0000259" key="4">
    <source>
        <dbReference type="PROSITE" id="PS50887"/>
    </source>
</evidence>
<evidence type="ECO:0000256" key="2">
    <source>
        <dbReference type="SAM" id="Phobius"/>
    </source>
</evidence>
<comment type="caution">
    <text evidence="5">The sequence shown here is derived from an EMBL/GenBank/DDBJ whole genome shotgun (WGS) entry which is preliminary data.</text>
</comment>
<feature type="coiled-coil region" evidence="1">
    <location>
        <begin position="148"/>
        <end position="175"/>
    </location>
</feature>
<evidence type="ECO:0000256" key="1">
    <source>
        <dbReference type="SAM" id="Coils"/>
    </source>
</evidence>
<evidence type="ECO:0000313" key="5">
    <source>
        <dbReference type="EMBL" id="NHC36630.1"/>
    </source>
</evidence>
<dbReference type="SMART" id="SM00304">
    <property type="entry name" value="HAMP"/>
    <property type="match status" value="1"/>
</dbReference>
<dbReference type="PROSITE" id="PS51257">
    <property type="entry name" value="PROKAR_LIPOPROTEIN"/>
    <property type="match status" value="1"/>
</dbReference>
<keyword evidence="2" id="KW-1133">Transmembrane helix</keyword>
<keyword evidence="2" id="KW-0812">Transmembrane</keyword>
<dbReference type="PANTHER" id="PTHR45138">
    <property type="entry name" value="REGULATORY COMPONENTS OF SENSORY TRANSDUCTION SYSTEM"/>
    <property type="match status" value="1"/>
</dbReference>
<dbReference type="GO" id="GO:0052621">
    <property type="term" value="F:diguanylate cyclase activity"/>
    <property type="evidence" value="ECO:0007669"/>
    <property type="project" value="TreeGrafter"/>
</dbReference>
<protein>
    <submittedName>
        <fullName evidence="5">Diguanylate cyclase</fullName>
    </submittedName>
</protein>
<dbReference type="GO" id="GO:0005886">
    <property type="term" value="C:plasma membrane"/>
    <property type="evidence" value="ECO:0007669"/>
    <property type="project" value="TreeGrafter"/>
</dbReference>
<dbReference type="AlphaFoldDB" id="A0A9X5I612"/>
<proteinExistence type="predicted"/>
<dbReference type="OrthoDB" id="9115at2"/>
<feature type="transmembrane region" description="Helical" evidence="2">
    <location>
        <begin position="186"/>
        <end position="211"/>
    </location>
</feature>